<dbReference type="OrthoDB" id="2595934at2759"/>
<dbReference type="Pfam" id="PF14226">
    <property type="entry name" value="DIOX_N"/>
    <property type="match status" value="1"/>
</dbReference>
<dbReference type="Gene3D" id="4.10.240.10">
    <property type="entry name" value="Zn(2)-C6 fungal-type DNA-binding domain"/>
    <property type="match status" value="1"/>
</dbReference>
<gene>
    <name evidence="7" type="ORF">F503_00883</name>
</gene>
<dbReference type="AlphaFoldDB" id="S3D3Z9"/>
<accession>S3D3Z9</accession>
<reference evidence="7 8" key="1">
    <citation type="journal article" date="2013" name="BMC Genomics">
        <title>The genome and transcriptome of the pine saprophyte Ophiostoma piceae, and a comparison with the bark beetle-associated pine pathogen Grosmannia clavigera.</title>
        <authorList>
            <person name="Haridas S."/>
            <person name="Wang Y."/>
            <person name="Lim L."/>
            <person name="Massoumi Alamouti S."/>
            <person name="Jackman S."/>
            <person name="Docking R."/>
            <person name="Robertson G."/>
            <person name="Birol I."/>
            <person name="Bohlmann J."/>
            <person name="Breuil C."/>
        </authorList>
    </citation>
    <scope>NUCLEOTIDE SEQUENCE [LARGE SCALE GENOMIC DNA]</scope>
    <source>
        <strain evidence="7 8">UAMH 11346</strain>
    </source>
</reference>
<evidence type="ECO:0000256" key="1">
    <source>
        <dbReference type="ARBA" id="ARBA00008056"/>
    </source>
</evidence>
<dbReference type="PRINTS" id="PR00682">
    <property type="entry name" value="IPNSYNTHASE"/>
</dbReference>
<feature type="compositionally biased region" description="Polar residues" evidence="5">
    <location>
        <begin position="823"/>
        <end position="832"/>
    </location>
</feature>
<comment type="similarity">
    <text evidence="1">Belongs to the iron/ascorbate-dependent oxidoreductase family.</text>
</comment>
<dbReference type="EMBL" id="KE148149">
    <property type="protein sequence ID" value="EPE08100.1"/>
    <property type="molecule type" value="Genomic_DNA"/>
</dbReference>
<dbReference type="PANTHER" id="PTHR10209:SF881">
    <property type="entry name" value="FI07970P-RELATED"/>
    <property type="match status" value="1"/>
</dbReference>
<dbReference type="HOGENOM" id="CLU_292229_0_0_1"/>
<name>S3D3Z9_OPHP1</name>
<evidence type="ECO:0000313" key="7">
    <source>
        <dbReference type="EMBL" id="EPE08100.1"/>
    </source>
</evidence>
<dbReference type="SUPFAM" id="SSF51197">
    <property type="entry name" value="Clavaminate synthase-like"/>
    <property type="match status" value="1"/>
</dbReference>
<keyword evidence="4" id="KW-0408">Iron</keyword>
<keyword evidence="2" id="KW-0479">Metal-binding</keyword>
<protein>
    <submittedName>
        <fullName evidence="7">2og-fe oxygenase superfamily protein</fullName>
    </submittedName>
</protein>
<dbReference type="InterPro" id="IPR036864">
    <property type="entry name" value="Zn2-C6_fun-type_DNA-bd_sf"/>
</dbReference>
<evidence type="ECO:0000256" key="4">
    <source>
        <dbReference type="ARBA" id="ARBA00023004"/>
    </source>
</evidence>
<feature type="region of interest" description="Disordered" evidence="5">
    <location>
        <begin position="465"/>
        <end position="504"/>
    </location>
</feature>
<dbReference type="Pfam" id="PF03171">
    <property type="entry name" value="2OG-FeII_Oxy"/>
    <property type="match status" value="1"/>
</dbReference>
<evidence type="ECO:0000256" key="2">
    <source>
        <dbReference type="ARBA" id="ARBA00022723"/>
    </source>
</evidence>
<dbReference type="InterPro" id="IPR044861">
    <property type="entry name" value="IPNS-like_FE2OG_OXY"/>
</dbReference>
<feature type="region of interest" description="Disordered" evidence="5">
    <location>
        <begin position="965"/>
        <end position="985"/>
    </location>
</feature>
<dbReference type="eggNOG" id="KOG0143">
    <property type="taxonomic scope" value="Eukaryota"/>
</dbReference>
<dbReference type="Gene3D" id="2.60.120.330">
    <property type="entry name" value="B-lactam Antibiotic, Isopenicillin N Synthase, Chain"/>
    <property type="match status" value="1"/>
</dbReference>
<dbReference type="InterPro" id="IPR027443">
    <property type="entry name" value="IPNS-like_sf"/>
</dbReference>
<evidence type="ECO:0000313" key="8">
    <source>
        <dbReference type="Proteomes" id="UP000016923"/>
    </source>
</evidence>
<dbReference type="GO" id="GO:0044283">
    <property type="term" value="P:small molecule biosynthetic process"/>
    <property type="evidence" value="ECO:0007669"/>
    <property type="project" value="UniProtKB-ARBA"/>
</dbReference>
<dbReference type="GO" id="GO:0016491">
    <property type="term" value="F:oxidoreductase activity"/>
    <property type="evidence" value="ECO:0007669"/>
    <property type="project" value="UniProtKB-KW"/>
</dbReference>
<evidence type="ECO:0000256" key="5">
    <source>
        <dbReference type="SAM" id="MobiDB-lite"/>
    </source>
</evidence>
<dbReference type="Proteomes" id="UP000016923">
    <property type="component" value="Unassembled WGS sequence"/>
</dbReference>
<sequence>MSSTVTITAPAAPETYQLELQSAEGPVFRTVLKTEPRNCDLSNVPVIDLAGINGTAEERHELAAKLRAAATNMGFFYIKNHGISSIDAAFTQAKTFFAQPQEKKDEISVKKSRYYNGYGGIHSIQVSPSESRDYKEGFAFRYEPQYDPHHPMTIDEVPEAVRPFIRGEGFVWDGTSHLPDFKKDILQYWQDCLRLARKLIRIFALSLDLPEDHFDNIVTHPGSDMVLNYYPKNDKKDLSTVDAGIGSHTDLQCFTLLWQDTVGGLQVLTREGQWLKVPPVPDTIVVNIGDFLMRLSNDRFKSTVHRVYNFAPEDRYSMPFFFGFNFNEECSVLPTCTSESNPAKYKPISCGETEPYAARPRHTTMDPEQTPKEGSQKGSEEPRDRAKRHRRRVFSCESCQRRKCKCLFDTALRSCRQCHSLSSHLISPTADVDVDTPAQQQLRAMEQRLQRHEDAIASLQEQLRHVSPHGASVSLPSRTPLPPRPRRSPIWLAPDNSGRPLHHNPEELSAAADEAAGSAPVVVLREIDKHHTGRQRRKMGARSTDIVSMGIIDDATADSLIHLFYGRHGPTQFIHDIDKSTPSHQLRVQYPFLHGVFCLLGIMHKEDLVGSSAHFKINEHVRQTLGEALLASPLPMDAIYAILLVSEEATDPSQDATDYIDSWLLTGYCVQQAMLCFNFSTILSRIQQETSTSADQSSIRLWAAICLGHLRWSVTTGRQPVVPSAYLNHCNMLVNFYDASSEDGMLLAEVMLFWALWQMPVDARQRSDILDEWKEKWDHLLKLPISAKLWFSYHIASLISAIRVLERLGENLLSQTFLSSAQPKQYSGTQDTDGGDDNMSDTEGSQGPTDTVVKARLRQEAYHEAVSIVQQFLRSRVSFVHNLRLSDWLCLAYSALIVGHYGEKELSRQDYRQQSRDNNRHNIYRCLEYMTQLDEMCRKPVGSMRVLPHAVRMAMGKLQTAAAGRRDSGDHHAFRQLPAGADSSHNNIAPRSMGAADQGAVQGEAAQFFGLEDNSDVLSNMNDFFSGGFLDFSYRDYMGQPLP</sequence>
<keyword evidence="8" id="KW-1185">Reference proteome</keyword>
<evidence type="ECO:0000259" key="6">
    <source>
        <dbReference type="PROSITE" id="PS51471"/>
    </source>
</evidence>
<feature type="region of interest" description="Disordered" evidence="5">
    <location>
        <begin position="349"/>
        <end position="387"/>
    </location>
</feature>
<keyword evidence="3" id="KW-0560">Oxidoreductase</keyword>
<dbReference type="GO" id="GO:0000981">
    <property type="term" value="F:DNA-binding transcription factor activity, RNA polymerase II-specific"/>
    <property type="evidence" value="ECO:0007669"/>
    <property type="project" value="InterPro"/>
</dbReference>
<dbReference type="VEuPathDB" id="FungiDB:F503_00883"/>
<feature type="compositionally biased region" description="Basic and acidic residues" evidence="5">
    <location>
        <begin position="363"/>
        <end position="384"/>
    </location>
</feature>
<feature type="domain" description="Fe2OG dioxygenase" evidence="6">
    <location>
        <begin position="221"/>
        <end position="324"/>
    </location>
</feature>
<proteinExistence type="inferred from homology"/>
<evidence type="ECO:0000256" key="3">
    <source>
        <dbReference type="ARBA" id="ARBA00023002"/>
    </source>
</evidence>
<dbReference type="PROSITE" id="PS51471">
    <property type="entry name" value="FE2OG_OXY"/>
    <property type="match status" value="1"/>
</dbReference>
<feature type="region of interest" description="Disordered" evidence="5">
    <location>
        <begin position="823"/>
        <end position="849"/>
    </location>
</feature>
<dbReference type="PANTHER" id="PTHR10209">
    <property type="entry name" value="OXIDOREDUCTASE, 2OG-FE II OXYGENASE FAMILY PROTEIN"/>
    <property type="match status" value="1"/>
</dbReference>
<organism evidence="7 8">
    <name type="scientific">Ophiostoma piceae (strain UAMH 11346)</name>
    <name type="common">Sap stain fungus</name>
    <dbReference type="NCBI Taxonomy" id="1262450"/>
    <lineage>
        <taxon>Eukaryota</taxon>
        <taxon>Fungi</taxon>
        <taxon>Dikarya</taxon>
        <taxon>Ascomycota</taxon>
        <taxon>Pezizomycotina</taxon>
        <taxon>Sordariomycetes</taxon>
        <taxon>Sordariomycetidae</taxon>
        <taxon>Ophiostomatales</taxon>
        <taxon>Ophiostomataceae</taxon>
        <taxon>Ophiostoma</taxon>
    </lineage>
</organism>
<dbReference type="STRING" id="1262450.S3D3Z9"/>
<dbReference type="GO" id="GO:0008270">
    <property type="term" value="F:zinc ion binding"/>
    <property type="evidence" value="ECO:0007669"/>
    <property type="project" value="InterPro"/>
</dbReference>
<dbReference type="InterPro" id="IPR026992">
    <property type="entry name" value="DIOX_N"/>
</dbReference>
<dbReference type="InterPro" id="IPR005123">
    <property type="entry name" value="Oxoglu/Fe-dep_dioxygenase_dom"/>
</dbReference>